<proteinExistence type="predicted"/>
<evidence type="ECO:0000313" key="4">
    <source>
        <dbReference type="Proteomes" id="UP000005237"/>
    </source>
</evidence>
<sequence>MARGTKRRLESEQKQKIVNVNRDDTQPVDESVFTDSQSTNFTKPFGRLVGIRRGISNIDLVEGQFVCGRGSDDAPINYTFSTMCNDNGLYRFISKIQFSIVRDFESKKSVLHDHSRNGTLVNQDMVGKGNFKELQNGDLISIGIPSLIVFVYEDVDDRQYPDDLTRKYHVTSHSLGKGGFGNVLLGYKKSDRSVVRIFPK</sequence>
<protein>
    <submittedName>
        <fullName evidence="3">FHA domain-containing protein</fullName>
    </submittedName>
</protein>
<evidence type="ECO:0000259" key="2">
    <source>
        <dbReference type="PROSITE" id="PS50006"/>
    </source>
</evidence>
<organism evidence="3 4">
    <name type="scientific">Caenorhabditis japonica</name>
    <dbReference type="NCBI Taxonomy" id="281687"/>
    <lineage>
        <taxon>Eukaryota</taxon>
        <taxon>Metazoa</taxon>
        <taxon>Ecdysozoa</taxon>
        <taxon>Nematoda</taxon>
        <taxon>Chromadorea</taxon>
        <taxon>Rhabditida</taxon>
        <taxon>Rhabditina</taxon>
        <taxon>Rhabditomorpha</taxon>
        <taxon>Rhabditoidea</taxon>
        <taxon>Rhabditidae</taxon>
        <taxon>Peloderinae</taxon>
        <taxon>Caenorhabditis</taxon>
    </lineage>
</organism>
<name>A0A8R1E1M0_CAEJA</name>
<dbReference type="Gene3D" id="2.60.200.20">
    <property type="match status" value="1"/>
</dbReference>
<dbReference type="EnsemblMetazoa" id="CJA18510.1">
    <property type="protein sequence ID" value="CJA18510.1"/>
    <property type="gene ID" value="WBGene00137714"/>
</dbReference>
<dbReference type="Proteomes" id="UP000005237">
    <property type="component" value="Unassembled WGS sequence"/>
</dbReference>
<dbReference type="InterPro" id="IPR008984">
    <property type="entry name" value="SMAD_FHA_dom_sf"/>
</dbReference>
<keyword evidence="4" id="KW-1185">Reference proteome</keyword>
<dbReference type="SUPFAM" id="SSF49879">
    <property type="entry name" value="SMAD/FHA domain"/>
    <property type="match status" value="1"/>
</dbReference>
<reference evidence="4" key="1">
    <citation type="submission" date="2010-08" db="EMBL/GenBank/DDBJ databases">
        <authorList>
            <consortium name="Caenorhabditis japonica Sequencing Consortium"/>
            <person name="Wilson R.K."/>
        </authorList>
    </citation>
    <scope>NUCLEOTIDE SEQUENCE [LARGE SCALE GENOMIC DNA]</scope>
    <source>
        <strain evidence="4">DF5081</strain>
    </source>
</reference>
<dbReference type="InterPro" id="IPR000253">
    <property type="entry name" value="FHA_dom"/>
</dbReference>
<dbReference type="PROSITE" id="PS50006">
    <property type="entry name" value="FHA_DOMAIN"/>
    <property type="match status" value="1"/>
</dbReference>
<feature type="domain" description="FHA" evidence="2">
    <location>
        <begin position="65"/>
        <end position="126"/>
    </location>
</feature>
<accession>A0A8R1E1M0</accession>
<dbReference type="AlphaFoldDB" id="A0A8R1E1M0"/>
<reference evidence="3" key="2">
    <citation type="submission" date="2022-06" db="UniProtKB">
        <authorList>
            <consortium name="EnsemblMetazoa"/>
        </authorList>
    </citation>
    <scope>IDENTIFICATION</scope>
    <source>
        <strain evidence="3">DF5081</strain>
    </source>
</reference>
<dbReference type="Pfam" id="PF00498">
    <property type="entry name" value="FHA"/>
    <property type="match status" value="1"/>
</dbReference>
<feature type="region of interest" description="Disordered" evidence="1">
    <location>
        <begin position="1"/>
        <end position="23"/>
    </location>
</feature>
<evidence type="ECO:0000256" key="1">
    <source>
        <dbReference type="SAM" id="MobiDB-lite"/>
    </source>
</evidence>
<evidence type="ECO:0000313" key="3">
    <source>
        <dbReference type="EnsemblMetazoa" id="CJA18510.1"/>
    </source>
</evidence>
<feature type="compositionally biased region" description="Basic and acidic residues" evidence="1">
    <location>
        <begin position="7"/>
        <end position="23"/>
    </location>
</feature>